<dbReference type="PANTHER" id="PTHR12304">
    <property type="entry name" value="INOSINE-URIDINE PREFERRING NUCLEOSIDE HYDROLASE"/>
    <property type="match status" value="1"/>
</dbReference>
<keyword evidence="5" id="KW-1185">Reference proteome</keyword>
<dbReference type="GO" id="GO:0006152">
    <property type="term" value="P:purine nucleoside catabolic process"/>
    <property type="evidence" value="ECO:0007669"/>
    <property type="project" value="TreeGrafter"/>
</dbReference>
<evidence type="ECO:0000256" key="1">
    <source>
        <dbReference type="ARBA" id="ARBA00022801"/>
    </source>
</evidence>
<dbReference type="AlphaFoldDB" id="A0A2X4Z3D0"/>
<proteinExistence type="predicted"/>
<dbReference type="InterPro" id="IPR001910">
    <property type="entry name" value="Inosine/uridine_hydrolase_dom"/>
</dbReference>
<dbReference type="KEGG" id="blen:NCTC4824_02270"/>
<dbReference type="GO" id="GO:0008477">
    <property type="term" value="F:purine nucleosidase activity"/>
    <property type="evidence" value="ECO:0007669"/>
    <property type="project" value="UniProtKB-EC"/>
</dbReference>
<dbReference type="Pfam" id="PF01156">
    <property type="entry name" value="IU_nuc_hydro"/>
    <property type="match status" value="1"/>
</dbReference>
<dbReference type="InterPro" id="IPR023186">
    <property type="entry name" value="IUNH"/>
</dbReference>
<evidence type="ECO:0000313" key="4">
    <source>
        <dbReference type="EMBL" id="SQI58715.1"/>
    </source>
</evidence>
<dbReference type="PANTHER" id="PTHR12304:SF4">
    <property type="entry name" value="URIDINE NUCLEOSIDASE"/>
    <property type="match status" value="1"/>
</dbReference>
<evidence type="ECO:0000259" key="3">
    <source>
        <dbReference type="Pfam" id="PF01156"/>
    </source>
</evidence>
<dbReference type="GO" id="GO:0005829">
    <property type="term" value="C:cytosol"/>
    <property type="evidence" value="ECO:0007669"/>
    <property type="project" value="TreeGrafter"/>
</dbReference>
<dbReference type="InterPro" id="IPR036452">
    <property type="entry name" value="Ribo_hydro-like"/>
</dbReference>
<dbReference type="Gene3D" id="3.90.245.10">
    <property type="entry name" value="Ribonucleoside hydrolase-like"/>
    <property type="match status" value="1"/>
</dbReference>
<feature type="domain" description="Inosine/uridine-preferring nucleoside hydrolase" evidence="3">
    <location>
        <begin position="9"/>
        <end position="116"/>
    </location>
</feature>
<keyword evidence="1 4" id="KW-0378">Hydrolase</keyword>
<dbReference type="SUPFAM" id="SSF53590">
    <property type="entry name" value="Nucleoside hydrolase"/>
    <property type="match status" value="1"/>
</dbReference>
<evidence type="ECO:0000313" key="5">
    <source>
        <dbReference type="Proteomes" id="UP000249134"/>
    </source>
</evidence>
<dbReference type="EC" id="3.2.2.1" evidence="4"/>
<dbReference type="RefSeq" id="WP_066138633.1">
    <property type="nucleotide sequence ID" value="NZ_CBCSGM010000001.1"/>
</dbReference>
<dbReference type="EMBL" id="LS483476">
    <property type="protein sequence ID" value="SQI58715.1"/>
    <property type="molecule type" value="Genomic_DNA"/>
</dbReference>
<organism evidence="4 5">
    <name type="scientific">Lederbergia lenta</name>
    <name type="common">Bacillus lentus</name>
    <dbReference type="NCBI Taxonomy" id="1467"/>
    <lineage>
        <taxon>Bacteria</taxon>
        <taxon>Bacillati</taxon>
        <taxon>Bacillota</taxon>
        <taxon>Bacilli</taxon>
        <taxon>Bacillales</taxon>
        <taxon>Bacillaceae</taxon>
        <taxon>Lederbergia</taxon>
    </lineage>
</organism>
<dbReference type="Proteomes" id="UP000249134">
    <property type="component" value="Chromosome 1"/>
</dbReference>
<sequence>MGSYNSDFQKYQAVDFMRKTIRQHPHEISLLAIGHLTNIEMLFLIDPEIPKLMKELYIMSGVFSDKLEISIDMPMANWNAWLDPHAAAIVYDSNVPIIKTFGLNVTTKLVLHRKEKIDLFVLKS</sequence>
<keyword evidence="2 4" id="KW-0326">Glycosidase</keyword>
<dbReference type="EC" id="3.2.-.-" evidence="4"/>
<reference evidence="4 5" key="1">
    <citation type="submission" date="2018-06" db="EMBL/GenBank/DDBJ databases">
        <authorList>
            <consortium name="Pathogen Informatics"/>
            <person name="Doyle S."/>
        </authorList>
    </citation>
    <scope>NUCLEOTIDE SEQUENCE [LARGE SCALE GENOMIC DNA]</scope>
    <source>
        <strain evidence="4 5">NCTC4824</strain>
    </source>
</reference>
<dbReference type="STRING" id="1348624.GCA_001591545_01322"/>
<protein>
    <submittedName>
        <fullName evidence="4">Purine nucleosidase</fullName>
        <ecNumber evidence="4">3.2.-.-</ecNumber>
        <ecNumber evidence="4">3.2.2.1</ecNumber>
    </submittedName>
</protein>
<gene>
    <name evidence="4" type="primary">rihA</name>
    <name evidence="4" type="ORF">NCTC4824_02270</name>
</gene>
<evidence type="ECO:0000256" key="2">
    <source>
        <dbReference type="ARBA" id="ARBA00023295"/>
    </source>
</evidence>
<name>A0A2X4Z3D0_LEDLE</name>
<accession>A0A2X4Z3D0</accession>